<evidence type="ECO:0000259" key="10">
    <source>
        <dbReference type="PROSITE" id="PS50090"/>
    </source>
</evidence>
<dbReference type="PANTHER" id="PTHR12374">
    <property type="entry name" value="TRANSCRIPTIONAL ADAPTOR 2 ADA2 -RELATED"/>
    <property type="match status" value="1"/>
</dbReference>
<evidence type="ECO:0000256" key="4">
    <source>
        <dbReference type="ARBA" id="ARBA00023015"/>
    </source>
</evidence>
<dbReference type="InterPro" id="IPR000433">
    <property type="entry name" value="Znf_ZZ"/>
</dbReference>
<dbReference type="GO" id="GO:0003713">
    <property type="term" value="F:transcription coactivator activity"/>
    <property type="evidence" value="ECO:0000318"/>
    <property type="project" value="GO_Central"/>
</dbReference>
<dbReference type="PIRSF" id="PIRSF025024">
    <property type="entry name" value="Transcriptional_adaptor_2"/>
    <property type="match status" value="1"/>
</dbReference>
<reference evidence="16" key="1">
    <citation type="submission" date="2015-02" db="EMBL/GenBank/DDBJ databases">
        <title>Genome sequencing for Strongylocentrotus purpuratus.</title>
        <authorList>
            <person name="Murali S."/>
            <person name="Liu Y."/>
            <person name="Vee V."/>
            <person name="English A."/>
            <person name="Wang M."/>
            <person name="Skinner E."/>
            <person name="Han Y."/>
            <person name="Muzny D.M."/>
            <person name="Worley K.C."/>
            <person name="Gibbs R.A."/>
        </authorList>
    </citation>
    <scope>NUCLEOTIDE SEQUENCE</scope>
</reference>
<dbReference type="GO" id="GO:0140672">
    <property type="term" value="C:ATAC complex"/>
    <property type="evidence" value="ECO:0007669"/>
    <property type="project" value="UniProtKB-ARBA"/>
</dbReference>
<feature type="compositionally biased region" description="Basic and acidic residues" evidence="9">
    <location>
        <begin position="148"/>
        <end position="160"/>
    </location>
</feature>
<dbReference type="SMART" id="SM00717">
    <property type="entry name" value="SANT"/>
    <property type="match status" value="1"/>
</dbReference>
<evidence type="ECO:0000256" key="5">
    <source>
        <dbReference type="ARBA" id="ARBA00023163"/>
    </source>
</evidence>
<dbReference type="PROSITE" id="PS50135">
    <property type="entry name" value="ZF_ZZ_2"/>
    <property type="match status" value="1"/>
</dbReference>
<evidence type="ECO:0000259" key="12">
    <source>
        <dbReference type="PROSITE" id="PS50934"/>
    </source>
</evidence>
<keyword evidence="6 7" id="KW-0539">Nucleus</keyword>
<feature type="domain" description="SANT" evidence="13">
    <location>
        <begin position="73"/>
        <end position="125"/>
    </location>
</feature>
<dbReference type="SMART" id="SM00291">
    <property type="entry name" value="ZnF_ZZ"/>
    <property type="match status" value="1"/>
</dbReference>
<evidence type="ECO:0000259" key="11">
    <source>
        <dbReference type="PROSITE" id="PS50135"/>
    </source>
</evidence>
<dbReference type="InterPro" id="IPR036388">
    <property type="entry name" value="WH-like_DNA-bd_sf"/>
</dbReference>
<dbReference type="Proteomes" id="UP000007110">
    <property type="component" value="Unassembled WGS sequence"/>
</dbReference>
<evidence type="ECO:0000256" key="9">
    <source>
        <dbReference type="SAM" id="MobiDB-lite"/>
    </source>
</evidence>
<dbReference type="CDD" id="cd00167">
    <property type="entry name" value="SANT"/>
    <property type="match status" value="1"/>
</dbReference>
<evidence type="ECO:0000313" key="16">
    <source>
        <dbReference type="Proteomes" id="UP000007110"/>
    </source>
</evidence>
<keyword evidence="2 8" id="KW-0863">Zinc-finger</keyword>
<dbReference type="GO" id="GO:0005634">
    <property type="term" value="C:nucleus"/>
    <property type="evidence" value="ECO:0000318"/>
    <property type="project" value="GO_Central"/>
</dbReference>
<dbReference type="OMA" id="YNGNHRP"/>
<keyword evidence="4 7" id="KW-0805">Transcription regulation</keyword>
<keyword evidence="16" id="KW-1185">Reference proteome</keyword>
<dbReference type="GO" id="GO:0006357">
    <property type="term" value="P:regulation of transcription by RNA polymerase II"/>
    <property type="evidence" value="ECO:0000318"/>
    <property type="project" value="GO_Central"/>
</dbReference>
<evidence type="ECO:0000256" key="2">
    <source>
        <dbReference type="ARBA" id="ARBA00022771"/>
    </source>
</evidence>
<dbReference type="AlphaFoldDB" id="A0A7M7HKG9"/>
<dbReference type="PROSITE" id="PS50090">
    <property type="entry name" value="MYB_LIKE"/>
    <property type="match status" value="1"/>
</dbReference>
<feature type="region of interest" description="Disordered" evidence="9">
    <location>
        <begin position="146"/>
        <end position="165"/>
    </location>
</feature>
<dbReference type="Gene3D" id="1.10.10.60">
    <property type="entry name" value="Homeodomain-like"/>
    <property type="match status" value="1"/>
</dbReference>
<evidence type="ECO:0000256" key="8">
    <source>
        <dbReference type="PROSITE-ProRule" id="PRU00228"/>
    </source>
</evidence>
<dbReference type="InterPro" id="IPR007526">
    <property type="entry name" value="SWIRM"/>
</dbReference>
<dbReference type="InterPro" id="IPR055141">
    <property type="entry name" value="TADA2A_B-like_dom"/>
</dbReference>
<dbReference type="InParanoid" id="A0A7M7HKG9"/>
<dbReference type="RefSeq" id="XP_011665193.1">
    <property type="nucleotide sequence ID" value="XM_011666891.2"/>
</dbReference>
<dbReference type="GO" id="GO:0070461">
    <property type="term" value="C:SAGA-type complex"/>
    <property type="evidence" value="ECO:0000318"/>
    <property type="project" value="GO_Central"/>
</dbReference>
<evidence type="ECO:0000256" key="6">
    <source>
        <dbReference type="ARBA" id="ARBA00023242"/>
    </source>
</evidence>
<evidence type="ECO:0000259" key="13">
    <source>
        <dbReference type="PROSITE" id="PS51293"/>
    </source>
</evidence>
<evidence type="ECO:0000256" key="1">
    <source>
        <dbReference type="ARBA" id="ARBA00022723"/>
    </source>
</evidence>
<dbReference type="GO" id="GO:0003682">
    <property type="term" value="F:chromatin binding"/>
    <property type="evidence" value="ECO:0000318"/>
    <property type="project" value="GO_Central"/>
</dbReference>
<feature type="domain" description="SWIRM" evidence="12">
    <location>
        <begin position="357"/>
        <end position="444"/>
    </location>
</feature>
<evidence type="ECO:0000256" key="7">
    <source>
        <dbReference type="PIRNR" id="PIRNR025024"/>
    </source>
</evidence>
<evidence type="ECO:0000259" key="14">
    <source>
        <dbReference type="PROSITE" id="PS51294"/>
    </source>
</evidence>
<dbReference type="GeneID" id="575712"/>
<accession>A0A7M7HKG9</accession>
<dbReference type="CTD" id="6871"/>
<feature type="domain" description="Myb-like" evidence="10">
    <location>
        <begin position="77"/>
        <end position="121"/>
    </location>
</feature>
<dbReference type="InterPro" id="IPR016827">
    <property type="entry name" value="Ada2/TADA2"/>
</dbReference>
<dbReference type="Pfam" id="PF04433">
    <property type="entry name" value="SWIRM"/>
    <property type="match status" value="1"/>
</dbReference>
<organism evidence="15 16">
    <name type="scientific">Strongylocentrotus purpuratus</name>
    <name type="common">Purple sea urchin</name>
    <dbReference type="NCBI Taxonomy" id="7668"/>
    <lineage>
        <taxon>Eukaryota</taxon>
        <taxon>Metazoa</taxon>
        <taxon>Echinodermata</taxon>
        <taxon>Eleutherozoa</taxon>
        <taxon>Echinozoa</taxon>
        <taxon>Echinoidea</taxon>
        <taxon>Euechinoidea</taxon>
        <taxon>Echinacea</taxon>
        <taxon>Camarodonta</taxon>
        <taxon>Echinidea</taxon>
        <taxon>Strongylocentrotidae</taxon>
        <taxon>Strongylocentrotus</taxon>
    </lineage>
</organism>
<dbReference type="SUPFAM" id="SSF57850">
    <property type="entry name" value="RING/U-box"/>
    <property type="match status" value="1"/>
</dbReference>
<feature type="domain" description="HTH myb-type" evidence="14">
    <location>
        <begin position="77"/>
        <end position="125"/>
    </location>
</feature>
<dbReference type="GO" id="GO:0006338">
    <property type="term" value="P:chromatin remodeling"/>
    <property type="evidence" value="ECO:0000318"/>
    <property type="project" value="GO_Central"/>
</dbReference>
<dbReference type="GO" id="GO:0008270">
    <property type="term" value="F:zinc ion binding"/>
    <property type="evidence" value="ECO:0007669"/>
    <property type="project" value="UniProtKB-KW"/>
</dbReference>
<dbReference type="InterPro" id="IPR009057">
    <property type="entry name" value="Homeodomain-like_sf"/>
</dbReference>
<dbReference type="CDD" id="cd02335">
    <property type="entry name" value="ZZ_ADA2"/>
    <property type="match status" value="1"/>
</dbReference>
<dbReference type="PANTHER" id="PTHR12374:SF20">
    <property type="entry name" value="TRANSCRIPTIONAL ADAPTER 2-ALPHA"/>
    <property type="match status" value="1"/>
</dbReference>
<keyword evidence="3" id="KW-0862">Zinc</keyword>
<dbReference type="OrthoDB" id="270417at2759"/>
<dbReference type="PROSITE" id="PS51294">
    <property type="entry name" value="HTH_MYB"/>
    <property type="match status" value="1"/>
</dbReference>
<dbReference type="InterPro" id="IPR001005">
    <property type="entry name" value="SANT/Myb"/>
</dbReference>
<dbReference type="Gene3D" id="1.10.10.10">
    <property type="entry name" value="Winged helix-like DNA-binding domain superfamily/Winged helix DNA-binding domain"/>
    <property type="match status" value="1"/>
</dbReference>
<dbReference type="FunCoup" id="A0A7M7HKG9">
    <property type="interactions" value="1464"/>
</dbReference>
<proteinExistence type="predicted"/>
<dbReference type="Pfam" id="PF25299">
    <property type="entry name" value="ZZ_ADA2"/>
    <property type="match status" value="1"/>
</dbReference>
<dbReference type="KEGG" id="spu:575712"/>
<sequence length="444" mass="51588">MMATLPGLAFNLQSVDQAPCPGCSSFLMEPYIRCAICGPPKIDLCLQCFSKGWEDGKHQSNHDYEIITNGFSLFEPNWTAKEEKALLEGVSDYGLGNWYDVSNQVTGKTRQECEQHYNKVYVDHPKPPLFALPMQAELTKRTSLPYRMCEDPPRPARDSQKASSEMAGYMPARSDFNMEYDNYAELDIKDIYFHNETDELLEELKFTTVDIYHSRQTERYRRKLIVRNLGLINLLRIQMVERTHSQAIRDMVDKMHRLCRLHTPVAHDKFIEGLIYEQDLKTETKKLQEYRRSGIKTFVGADVYNRLKSRREQMKSRKNLLGEVVAITRDPNACEQWLKRQALLDTGHKELPPVMAGTARKQTPPLDLTGFVGYDKLTENEKELCATLRIIPEAYFEYKQTFLSEAQKLGFLKLKQARNLIRIDVNKTRKLYDFFVREKLIKAS</sequence>
<reference evidence="15" key="2">
    <citation type="submission" date="2021-01" db="UniProtKB">
        <authorList>
            <consortium name="EnsemblMetazoa"/>
        </authorList>
    </citation>
    <scope>IDENTIFICATION</scope>
</reference>
<evidence type="ECO:0000256" key="3">
    <source>
        <dbReference type="ARBA" id="ARBA00022833"/>
    </source>
</evidence>
<dbReference type="FunFam" id="1.10.10.10:FF:000087">
    <property type="entry name" value="Transcriptional adapter 2"/>
    <property type="match status" value="1"/>
</dbReference>
<name>A0A7M7HKG9_STRPU</name>
<dbReference type="EnsemblMetazoa" id="XM_011666891">
    <property type="protein sequence ID" value="XP_011665193"/>
    <property type="gene ID" value="LOC575712"/>
</dbReference>
<dbReference type="InterPro" id="IPR041983">
    <property type="entry name" value="ADA2-like_ZZ"/>
</dbReference>
<dbReference type="FunFam" id="1.10.10.60:FF:000110">
    <property type="entry name" value="Transcriptional adapter"/>
    <property type="match status" value="1"/>
</dbReference>
<keyword evidence="5 7" id="KW-0804">Transcription</keyword>
<dbReference type="SUPFAM" id="SSF46689">
    <property type="entry name" value="Homeodomain-like"/>
    <property type="match status" value="2"/>
</dbReference>
<dbReference type="InterPro" id="IPR043145">
    <property type="entry name" value="Znf_ZZ_sf"/>
</dbReference>
<protein>
    <recommendedName>
        <fullName evidence="7">Transcriptional adapter</fullName>
    </recommendedName>
</protein>
<feature type="domain" description="ZZ-type" evidence="11">
    <location>
        <begin position="15"/>
        <end position="72"/>
    </location>
</feature>
<keyword evidence="1" id="KW-0479">Metal-binding</keyword>
<dbReference type="Pfam" id="PF22941">
    <property type="entry name" value="TADA2A-like_3rd"/>
    <property type="match status" value="1"/>
</dbReference>
<dbReference type="PROSITE" id="PS51293">
    <property type="entry name" value="SANT"/>
    <property type="match status" value="1"/>
</dbReference>
<dbReference type="Pfam" id="PF00249">
    <property type="entry name" value="Myb_DNA-binding"/>
    <property type="match status" value="1"/>
</dbReference>
<dbReference type="PROSITE" id="PS50934">
    <property type="entry name" value="SWIRM"/>
    <property type="match status" value="1"/>
</dbReference>
<evidence type="ECO:0000313" key="15">
    <source>
        <dbReference type="EnsemblMetazoa" id="XP_011665193"/>
    </source>
</evidence>
<dbReference type="InterPro" id="IPR017884">
    <property type="entry name" value="SANT_dom"/>
</dbReference>
<dbReference type="InterPro" id="IPR017930">
    <property type="entry name" value="Myb_dom"/>
</dbReference>
<dbReference type="Gene3D" id="3.30.60.90">
    <property type="match status" value="1"/>
</dbReference>
<comment type="subcellular location">
    <subcellularLocation>
        <location evidence="7">Nucleus</location>
    </subcellularLocation>
</comment>